<dbReference type="PROSITE" id="PS50173">
    <property type="entry name" value="UMUC"/>
    <property type="match status" value="1"/>
</dbReference>
<dbReference type="Gene3D" id="3.30.70.270">
    <property type="match status" value="1"/>
</dbReference>
<keyword evidence="6" id="KW-0479">Metal-binding</keyword>
<reference evidence="8 9" key="1">
    <citation type="submission" date="2016-11" db="EMBL/GenBank/DDBJ databases">
        <authorList>
            <person name="Jaros S."/>
            <person name="Januszkiewicz K."/>
            <person name="Wedrychowicz H."/>
        </authorList>
    </citation>
    <scope>NUCLEOTIDE SEQUENCE [LARGE SCALE GENOMIC DNA]</scope>
    <source>
        <strain evidence="8 9">DSM 15929</strain>
    </source>
</reference>
<evidence type="ECO:0000256" key="1">
    <source>
        <dbReference type="ARBA" id="ARBA00010945"/>
    </source>
</evidence>
<dbReference type="GO" id="GO:0006281">
    <property type="term" value="P:DNA repair"/>
    <property type="evidence" value="ECO:0007669"/>
    <property type="project" value="UniProtKB-UniRule"/>
</dbReference>
<dbReference type="GO" id="GO:0000287">
    <property type="term" value="F:magnesium ion binding"/>
    <property type="evidence" value="ECO:0007669"/>
    <property type="project" value="UniProtKB-UniRule"/>
</dbReference>
<dbReference type="InterPro" id="IPR050116">
    <property type="entry name" value="DNA_polymerase-Y"/>
</dbReference>
<dbReference type="InterPro" id="IPR036775">
    <property type="entry name" value="DNA_pol_Y-fam_lit_finger_sf"/>
</dbReference>
<keyword evidence="6" id="KW-0234">DNA repair</keyword>
<feature type="binding site" evidence="6">
    <location>
        <position position="9"/>
    </location>
    <ligand>
        <name>Mg(2+)</name>
        <dbReference type="ChEBI" id="CHEBI:18420"/>
    </ligand>
</feature>
<evidence type="ECO:0000313" key="8">
    <source>
        <dbReference type="EMBL" id="SHJ60763.1"/>
    </source>
</evidence>
<keyword evidence="4 6" id="KW-0227">DNA damage</keyword>
<dbReference type="CDD" id="cd03586">
    <property type="entry name" value="PolY_Pol_IV_kappa"/>
    <property type="match status" value="1"/>
</dbReference>
<dbReference type="Pfam" id="PF11798">
    <property type="entry name" value="IMS_HHH"/>
    <property type="match status" value="1"/>
</dbReference>
<gene>
    <name evidence="6" type="primary">dinB</name>
    <name evidence="8" type="ORF">SAMN02745136_00528</name>
</gene>
<keyword evidence="6" id="KW-0808">Transferase</keyword>
<dbReference type="AlphaFoldDB" id="A0A1M6KP30"/>
<comment type="subcellular location">
    <subcellularLocation>
        <location evidence="6">Cytoplasm</location>
    </subcellularLocation>
</comment>
<feature type="domain" description="UmuC" evidence="7">
    <location>
        <begin position="5"/>
        <end position="194"/>
    </location>
</feature>
<evidence type="ECO:0000256" key="2">
    <source>
        <dbReference type="ARBA" id="ARBA00022457"/>
    </source>
</evidence>
<keyword evidence="5 6" id="KW-0239">DNA-directed DNA polymerase</keyword>
<dbReference type="EC" id="2.7.7.7" evidence="6"/>
<dbReference type="HAMAP" id="MF_01113">
    <property type="entry name" value="DNApol_IV"/>
    <property type="match status" value="1"/>
</dbReference>
<dbReference type="SUPFAM" id="SSF100879">
    <property type="entry name" value="Lesion bypass DNA polymerase (Y-family), little finger domain"/>
    <property type="match status" value="1"/>
</dbReference>
<evidence type="ECO:0000256" key="4">
    <source>
        <dbReference type="ARBA" id="ARBA00022763"/>
    </source>
</evidence>
<sequence>MDKLIFHIDVNSAFLSWEAIYRLEHQGGTVDLRDIPSAVGGDKEKRSGIILAKSTSAKKFGIQTGETIGDALKKCPELTIVPPHYNLYEKCSAEFFDILYRFAPIVEKYSVDEAYCDMTGTEGLYGSPVVTANLIKDTIYNELGFTVNVGISNNKLLAKMGGDFSKPNKVHTLFPDEIQKKMWPLPVSELFFVGRATTKKLFNLGIMTIGDLAKADLKLLRAHLKSHGEVIYLFANGIDPSRVIGTPPAAKGYGNSGTIPYDINKAEEAKLRLLAIAENVCTRLRMDEVKISVVAVSIVFYDFTHISHQTTLFSATNVTTEIYKAVCQLFDDMWDKRTPIRQLGIHTSKAAEDDGIFQYNLFNLDNLEKQINLDKAVDEIRDRYGNDSIMRACFLNTQIYHMTGGVGREKLSVNYDEVKVL</sequence>
<dbReference type="RefSeq" id="WP_330392478.1">
    <property type="nucleotide sequence ID" value="NZ_FRAC01000006.1"/>
</dbReference>
<dbReference type="GO" id="GO:0003887">
    <property type="term" value="F:DNA-directed DNA polymerase activity"/>
    <property type="evidence" value="ECO:0007669"/>
    <property type="project" value="UniProtKB-UniRule"/>
</dbReference>
<name>A0A1M6KP30_9FIRM</name>
<dbReference type="STRING" id="1121322.SAMN02745136_00528"/>
<dbReference type="InterPro" id="IPR024728">
    <property type="entry name" value="PolY_HhH_motif"/>
</dbReference>
<proteinExistence type="inferred from homology"/>
<keyword evidence="6" id="KW-0460">Magnesium</keyword>
<protein>
    <recommendedName>
        <fullName evidence="6">DNA polymerase IV</fullName>
        <shortName evidence="6">Pol IV</shortName>
        <ecNumber evidence="6">2.7.7.7</ecNumber>
    </recommendedName>
</protein>
<dbReference type="GO" id="GO:0042276">
    <property type="term" value="P:error-prone translesion synthesis"/>
    <property type="evidence" value="ECO:0007669"/>
    <property type="project" value="TreeGrafter"/>
</dbReference>
<dbReference type="Pfam" id="PF11799">
    <property type="entry name" value="IMS_C"/>
    <property type="match status" value="1"/>
</dbReference>
<keyword evidence="6" id="KW-0963">Cytoplasm</keyword>
<dbReference type="GO" id="GO:0009432">
    <property type="term" value="P:SOS response"/>
    <property type="evidence" value="ECO:0007669"/>
    <property type="project" value="TreeGrafter"/>
</dbReference>
<accession>A0A1M6KP30</accession>
<dbReference type="GO" id="GO:0003684">
    <property type="term" value="F:damaged DNA binding"/>
    <property type="evidence" value="ECO:0007669"/>
    <property type="project" value="InterPro"/>
</dbReference>
<comment type="catalytic activity">
    <reaction evidence="6">
        <text>DNA(n) + a 2'-deoxyribonucleoside 5'-triphosphate = DNA(n+1) + diphosphate</text>
        <dbReference type="Rhea" id="RHEA:22508"/>
        <dbReference type="Rhea" id="RHEA-COMP:17339"/>
        <dbReference type="Rhea" id="RHEA-COMP:17340"/>
        <dbReference type="ChEBI" id="CHEBI:33019"/>
        <dbReference type="ChEBI" id="CHEBI:61560"/>
        <dbReference type="ChEBI" id="CHEBI:173112"/>
        <dbReference type="EC" id="2.7.7.7"/>
    </reaction>
</comment>
<dbReference type="InterPro" id="IPR017961">
    <property type="entry name" value="DNA_pol_Y-fam_little_finger"/>
</dbReference>
<dbReference type="PANTHER" id="PTHR11076:SF35">
    <property type="entry name" value="DNA REPAIR PROTEIN HOMOLOG YOBH"/>
    <property type="match status" value="1"/>
</dbReference>
<dbReference type="GO" id="GO:0006261">
    <property type="term" value="P:DNA-templated DNA replication"/>
    <property type="evidence" value="ECO:0007669"/>
    <property type="project" value="UniProtKB-UniRule"/>
</dbReference>
<dbReference type="Gene3D" id="1.10.150.20">
    <property type="entry name" value="5' to 3' exonuclease, C-terminal subdomain"/>
    <property type="match status" value="1"/>
</dbReference>
<dbReference type="InterPro" id="IPR022880">
    <property type="entry name" value="DNApol_IV"/>
</dbReference>
<feature type="binding site" evidence="6">
    <location>
        <position position="112"/>
    </location>
    <ligand>
        <name>Mg(2+)</name>
        <dbReference type="ChEBI" id="CHEBI:18420"/>
    </ligand>
</feature>
<keyword evidence="9" id="KW-1185">Reference proteome</keyword>
<dbReference type="GO" id="GO:0005829">
    <property type="term" value="C:cytosol"/>
    <property type="evidence" value="ECO:0007669"/>
    <property type="project" value="TreeGrafter"/>
</dbReference>
<feature type="site" description="Substrate discrimination" evidence="6">
    <location>
        <position position="14"/>
    </location>
</feature>
<dbReference type="EMBL" id="FRAC01000006">
    <property type="protein sequence ID" value="SHJ60763.1"/>
    <property type="molecule type" value="Genomic_DNA"/>
</dbReference>
<evidence type="ECO:0000256" key="5">
    <source>
        <dbReference type="ARBA" id="ARBA00022932"/>
    </source>
</evidence>
<keyword evidence="6" id="KW-0235">DNA replication</keyword>
<feature type="active site" evidence="6">
    <location>
        <position position="113"/>
    </location>
</feature>
<dbReference type="Proteomes" id="UP000184386">
    <property type="component" value="Unassembled WGS sequence"/>
</dbReference>
<dbReference type="Gene3D" id="3.30.1490.100">
    <property type="entry name" value="DNA polymerase, Y-family, little finger domain"/>
    <property type="match status" value="1"/>
</dbReference>
<comment type="similarity">
    <text evidence="1 6">Belongs to the DNA polymerase type-Y family.</text>
</comment>
<dbReference type="InterPro" id="IPR043502">
    <property type="entry name" value="DNA/RNA_pol_sf"/>
</dbReference>
<comment type="subunit">
    <text evidence="6">Monomer.</text>
</comment>
<comment type="function">
    <text evidence="6">Poorly processive, error-prone DNA polymerase involved in untargeted mutagenesis. Copies undamaged DNA at stalled replication forks, which arise in vivo from mismatched or misaligned primer ends. These misaligned primers can be extended by PolIV. Exhibits no 3'-5' exonuclease (proofreading) activity. May be involved in translesional synthesis, in conjunction with the beta clamp from PolIII.</text>
</comment>
<keyword evidence="2 6" id="KW-0515">Mutator protein</keyword>
<dbReference type="Pfam" id="PF00817">
    <property type="entry name" value="IMS"/>
    <property type="match status" value="1"/>
</dbReference>
<dbReference type="PANTHER" id="PTHR11076">
    <property type="entry name" value="DNA REPAIR POLYMERASE UMUC / TRANSFERASE FAMILY MEMBER"/>
    <property type="match status" value="1"/>
</dbReference>
<dbReference type="InterPro" id="IPR001126">
    <property type="entry name" value="UmuC"/>
</dbReference>
<dbReference type="InterPro" id="IPR043128">
    <property type="entry name" value="Rev_trsase/Diguanyl_cyclase"/>
</dbReference>
<comment type="cofactor">
    <cofactor evidence="6">
        <name>Mg(2+)</name>
        <dbReference type="ChEBI" id="CHEBI:18420"/>
    </cofactor>
    <text evidence="6">Binds 2 magnesium ions per subunit.</text>
</comment>
<organism evidence="8 9">
    <name type="scientific">Anaerocolumna jejuensis DSM 15929</name>
    <dbReference type="NCBI Taxonomy" id="1121322"/>
    <lineage>
        <taxon>Bacteria</taxon>
        <taxon>Bacillati</taxon>
        <taxon>Bacillota</taxon>
        <taxon>Clostridia</taxon>
        <taxon>Lachnospirales</taxon>
        <taxon>Lachnospiraceae</taxon>
        <taxon>Anaerocolumna</taxon>
    </lineage>
</organism>
<dbReference type="Gene3D" id="3.40.1170.60">
    <property type="match status" value="1"/>
</dbReference>
<keyword evidence="3 6" id="KW-0548">Nucleotidyltransferase</keyword>
<keyword evidence="6" id="KW-0238">DNA-binding</keyword>
<dbReference type="SUPFAM" id="SSF56672">
    <property type="entry name" value="DNA/RNA polymerases"/>
    <property type="match status" value="1"/>
</dbReference>
<evidence type="ECO:0000256" key="3">
    <source>
        <dbReference type="ARBA" id="ARBA00022695"/>
    </source>
</evidence>
<evidence type="ECO:0000313" key="9">
    <source>
        <dbReference type="Proteomes" id="UP000184386"/>
    </source>
</evidence>
<evidence type="ECO:0000259" key="7">
    <source>
        <dbReference type="PROSITE" id="PS50173"/>
    </source>
</evidence>
<evidence type="ECO:0000256" key="6">
    <source>
        <dbReference type="HAMAP-Rule" id="MF_01113"/>
    </source>
</evidence>